<dbReference type="AlphaFoldDB" id="A0A7X1FS68"/>
<dbReference type="InterPro" id="IPR005119">
    <property type="entry name" value="LysR_subst-bd"/>
</dbReference>
<dbReference type="InterPro" id="IPR050389">
    <property type="entry name" value="LysR-type_TF"/>
</dbReference>
<name>A0A7X1FS68_9SPHN</name>
<sequence length="315" mass="34829">MHFKGLDLNLLVALDALLEEASVTRAAKRLHLSQPAASAALRRLRGWFGDPLLIQHGKRLMLTPYALRLRPQLAELLAGIDAFASQPALFDPAATHRRFRVSMSDYLANVVLRPLTIAVAAAAPGIELEIVSPDDNSADLLDRGEIDLLMIPQEFISPQNPSRLLLEEQHVVAGWKDNPLVQRPLTAEAFAAAGHVSVRVGRITRLTFAEAQLRALGITRREEVIVPSFAMVPDLLVGTFRLGIMHERLARLAARRTDIAIVPLPFAFPPMREMVQFHRARTDDAGLNWLLQQIDRVIRANDAPAGFPLDEATSQ</sequence>
<dbReference type="RefSeq" id="WP_185663814.1">
    <property type="nucleotide sequence ID" value="NZ_JACLAW010000005.1"/>
</dbReference>
<evidence type="ECO:0000256" key="4">
    <source>
        <dbReference type="ARBA" id="ARBA00023163"/>
    </source>
</evidence>
<comment type="similarity">
    <text evidence="1">Belongs to the LysR transcriptional regulatory family.</text>
</comment>
<evidence type="ECO:0000313" key="7">
    <source>
        <dbReference type="Proteomes" id="UP000566813"/>
    </source>
</evidence>
<keyword evidence="7" id="KW-1185">Reference proteome</keyword>
<dbReference type="EMBL" id="JACLAW010000005">
    <property type="protein sequence ID" value="MBC2665492.1"/>
    <property type="molecule type" value="Genomic_DNA"/>
</dbReference>
<dbReference type="Pfam" id="PF00126">
    <property type="entry name" value="HTH_1"/>
    <property type="match status" value="1"/>
</dbReference>
<protein>
    <submittedName>
        <fullName evidence="6">LysR family transcriptional regulator</fullName>
    </submittedName>
</protein>
<dbReference type="PANTHER" id="PTHR30118">
    <property type="entry name" value="HTH-TYPE TRANSCRIPTIONAL REGULATOR LEUO-RELATED"/>
    <property type="match status" value="1"/>
</dbReference>
<dbReference type="PRINTS" id="PR00039">
    <property type="entry name" value="HTHLYSR"/>
</dbReference>
<proteinExistence type="inferred from homology"/>
<dbReference type="GO" id="GO:0003677">
    <property type="term" value="F:DNA binding"/>
    <property type="evidence" value="ECO:0007669"/>
    <property type="project" value="UniProtKB-KW"/>
</dbReference>
<evidence type="ECO:0000256" key="2">
    <source>
        <dbReference type="ARBA" id="ARBA00023015"/>
    </source>
</evidence>
<dbReference type="Gene3D" id="3.40.190.10">
    <property type="entry name" value="Periplasmic binding protein-like II"/>
    <property type="match status" value="2"/>
</dbReference>
<dbReference type="Pfam" id="PF03466">
    <property type="entry name" value="LysR_substrate"/>
    <property type="match status" value="1"/>
</dbReference>
<evidence type="ECO:0000313" key="6">
    <source>
        <dbReference type="EMBL" id="MBC2665492.1"/>
    </source>
</evidence>
<keyword evidence="3" id="KW-0238">DNA-binding</keyword>
<dbReference type="PANTHER" id="PTHR30118:SF6">
    <property type="entry name" value="HTH-TYPE TRANSCRIPTIONAL REGULATOR LEUO"/>
    <property type="match status" value="1"/>
</dbReference>
<organism evidence="6 7">
    <name type="scientific">Novosphingobium flavum</name>
    <dbReference type="NCBI Taxonomy" id="1778672"/>
    <lineage>
        <taxon>Bacteria</taxon>
        <taxon>Pseudomonadati</taxon>
        <taxon>Pseudomonadota</taxon>
        <taxon>Alphaproteobacteria</taxon>
        <taxon>Sphingomonadales</taxon>
        <taxon>Sphingomonadaceae</taxon>
        <taxon>Novosphingobium</taxon>
    </lineage>
</organism>
<evidence type="ECO:0000256" key="1">
    <source>
        <dbReference type="ARBA" id="ARBA00009437"/>
    </source>
</evidence>
<reference evidence="6 7" key="1">
    <citation type="submission" date="2020-08" db="EMBL/GenBank/DDBJ databases">
        <title>The genome sequence of type strain Novosphingobium flavum NBRC 111647.</title>
        <authorList>
            <person name="Liu Y."/>
        </authorList>
    </citation>
    <scope>NUCLEOTIDE SEQUENCE [LARGE SCALE GENOMIC DNA]</scope>
    <source>
        <strain evidence="6 7">NBRC 111647</strain>
    </source>
</reference>
<feature type="domain" description="HTH lysR-type" evidence="5">
    <location>
        <begin position="6"/>
        <end position="63"/>
    </location>
</feature>
<dbReference type="SUPFAM" id="SSF46785">
    <property type="entry name" value="Winged helix' DNA-binding domain"/>
    <property type="match status" value="1"/>
</dbReference>
<accession>A0A7X1FS68</accession>
<dbReference type="GO" id="GO:0003700">
    <property type="term" value="F:DNA-binding transcription factor activity"/>
    <property type="evidence" value="ECO:0007669"/>
    <property type="project" value="InterPro"/>
</dbReference>
<evidence type="ECO:0000259" key="5">
    <source>
        <dbReference type="PROSITE" id="PS50931"/>
    </source>
</evidence>
<gene>
    <name evidence="6" type="ORF">H7F51_08155</name>
</gene>
<dbReference type="InterPro" id="IPR036390">
    <property type="entry name" value="WH_DNA-bd_sf"/>
</dbReference>
<dbReference type="Proteomes" id="UP000566813">
    <property type="component" value="Unassembled WGS sequence"/>
</dbReference>
<dbReference type="SUPFAM" id="SSF53850">
    <property type="entry name" value="Periplasmic binding protein-like II"/>
    <property type="match status" value="1"/>
</dbReference>
<dbReference type="Gene3D" id="1.10.10.10">
    <property type="entry name" value="Winged helix-like DNA-binding domain superfamily/Winged helix DNA-binding domain"/>
    <property type="match status" value="1"/>
</dbReference>
<dbReference type="PROSITE" id="PS50931">
    <property type="entry name" value="HTH_LYSR"/>
    <property type="match status" value="1"/>
</dbReference>
<dbReference type="InterPro" id="IPR000847">
    <property type="entry name" value="LysR_HTH_N"/>
</dbReference>
<dbReference type="InterPro" id="IPR036388">
    <property type="entry name" value="WH-like_DNA-bd_sf"/>
</dbReference>
<comment type="caution">
    <text evidence="6">The sequence shown here is derived from an EMBL/GenBank/DDBJ whole genome shotgun (WGS) entry which is preliminary data.</text>
</comment>
<keyword evidence="4" id="KW-0804">Transcription</keyword>
<evidence type="ECO:0000256" key="3">
    <source>
        <dbReference type="ARBA" id="ARBA00023125"/>
    </source>
</evidence>
<keyword evidence="2" id="KW-0805">Transcription regulation</keyword>